<evidence type="ECO:0000313" key="3">
    <source>
        <dbReference type="Proteomes" id="UP000031668"/>
    </source>
</evidence>
<evidence type="ECO:0000313" key="2">
    <source>
        <dbReference type="EMBL" id="KII72633.1"/>
    </source>
</evidence>
<reference evidence="2 3" key="1">
    <citation type="journal article" date="2014" name="Genome Biol. Evol.">
        <title>The genome of the myxosporean Thelohanellus kitauei shows adaptations to nutrient acquisition within its fish host.</title>
        <authorList>
            <person name="Yang Y."/>
            <person name="Xiong J."/>
            <person name="Zhou Z."/>
            <person name="Huo F."/>
            <person name="Miao W."/>
            <person name="Ran C."/>
            <person name="Liu Y."/>
            <person name="Zhang J."/>
            <person name="Feng J."/>
            <person name="Wang M."/>
            <person name="Wang M."/>
            <person name="Wang L."/>
            <person name="Yao B."/>
        </authorList>
    </citation>
    <scope>NUCLEOTIDE SEQUENCE [LARGE SCALE GENOMIC DNA]</scope>
    <source>
        <strain evidence="2">Wuqing</strain>
    </source>
</reference>
<protein>
    <submittedName>
        <fullName evidence="2">Uncharacterized protein</fullName>
    </submittedName>
</protein>
<dbReference type="EMBL" id="JWZT01001156">
    <property type="protein sequence ID" value="KII72633.1"/>
    <property type="molecule type" value="Genomic_DNA"/>
</dbReference>
<comment type="caution">
    <text evidence="2">The sequence shown here is derived from an EMBL/GenBank/DDBJ whole genome shotgun (WGS) entry which is preliminary data.</text>
</comment>
<feature type="transmembrane region" description="Helical" evidence="1">
    <location>
        <begin position="12"/>
        <end position="37"/>
    </location>
</feature>
<accession>A0A0C2JTB8</accession>
<organism evidence="2 3">
    <name type="scientific">Thelohanellus kitauei</name>
    <name type="common">Myxosporean</name>
    <dbReference type="NCBI Taxonomy" id="669202"/>
    <lineage>
        <taxon>Eukaryota</taxon>
        <taxon>Metazoa</taxon>
        <taxon>Cnidaria</taxon>
        <taxon>Myxozoa</taxon>
        <taxon>Myxosporea</taxon>
        <taxon>Bivalvulida</taxon>
        <taxon>Platysporina</taxon>
        <taxon>Myxobolidae</taxon>
        <taxon>Thelohanellus</taxon>
    </lineage>
</organism>
<gene>
    <name evidence="2" type="ORF">RF11_10375</name>
</gene>
<keyword evidence="1" id="KW-0812">Transmembrane</keyword>
<keyword evidence="1" id="KW-1133">Transmembrane helix</keyword>
<evidence type="ECO:0000256" key="1">
    <source>
        <dbReference type="SAM" id="Phobius"/>
    </source>
</evidence>
<keyword evidence="1" id="KW-0472">Membrane</keyword>
<proteinExistence type="predicted"/>
<name>A0A0C2JTB8_THEKT</name>
<sequence>MQFLTIFSDERAIGLIFAFLILAILIIFFKALSWCILRRTSSMSHQTSDEIDNFDMFSLENTIQPPEYDKVYDCGRLSDNPTTWEIENIKNFECPPYSPKKENRS</sequence>
<dbReference type="AlphaFoldDB" id="A0A0C2JTB8"/>
<dbReference type="Proteomes" id="UP000031668">
    <property type="component" value="Unassembled WGS sequence"/>
</dbReference>
<keyword evidence="3" id="KW-1185">Reference proteome</keyword>